<gene>
    <name evidence="1" type="ORF">FAZ95_25120</name>
</gene>
<proteinExistence type="predicted"/>
<evidence type="ECO:0000313" key="2">
    <source>
        <dbReference type="Proteomes" id="UP000298656"/>
    </source>
</evidence>
<dbReference type="Proteomes" id="UP000298656">
    <property type="component" value="Chromosome 2"/>
</dbReference>
<name>A0A4P8IY29_9BURK</name>
<accession>A0A4P8IY29</accession>
<organism evidence="1 2">
    <name type="scientific">Trinickia violacea</name>
    <dbReference type="NCBI Taxonomy" id="2571746"/>
    <lineage>
        <taxon>Bacteria</taxon>
        <taxon>Pseudomonadati</taxon>
        <taxon>Pseudomonadota</taxon>
        <taxon>Betaproteobacteria</taxon>
        <taxon>Burkholderiales</taxon>
        <taxon>Burkholderiaceae</taxon>
        <taxon>Trinickia</taxon>
    </lineage>
</organism>
<sequence>MLESSPSFCRKAIAYLKPTVKDAVPTTSLSQRESAVLQVINEDLVVAYLVDAGTHFQYVEHCHIEEEGLSVDELHGIAVSNLQSLAEEKLVVREYGPIYIALLGGNFEASLLMVHAMWTDWYAHLVQGAFMVAAPARDVLAFCDASSADGVAELRQVIQRAENGDHLLHPHLYQRVGLEWQTIT</sequence>
<protein>
    <submittedName>
        <fullName evidence="1">DUF1444 family protein</fullName>
    </submittedName>
</protein>
<evidence type="ECO:0000313" key="1">
    <source>
        <dbReference type="EMBL" id="QCP52453.1"/>
    </source>
</evidence>
<reference evidence="1 2" key="1">
    <citation type="submission" date="2019-05" db="EMBL/GenBank/DDBJ databases">
        <title>Burkholderia sp. DHOD12, isolated from subtropical forest soil.</title>
        <authorList>
            <person name="Gao Z.-H."/>
            <person name="Qiu L.-H."/>
        </authorList>
    </citation>
    <scope>NUCLEOTIDE SEQUENCE [LARGE SCALE GENOMIC DNA]</scope>
    <source>
        <strain evidence="1 2">DHOD12</strain>
    </source>
</reference>
<dbReference type="Pfam" id="PF07285">
    <property type="entry name" value="DUF1444"/>
    <property type="match status" value="1"/>
</dbReference>
<dbReference type="OrthoDB" id="2919406at2"/>
<dbReference type="EMBL" id="CP040078">
    <property type="protein sequence ID" value="QCP52453.1"/>
    <property type="molecule type" value="Genomic_DNA"/>
</dbReference>
<dbReference type="InterPro" id="IPR010838">
    <property type="entry name" value="DUF1444"/>
</dbReference>
<dbReference type="KEGG" id="tvl:FAZ95_25120"/>
<dbReference type="AlphaFoldDB" id="A0A4P8IY29"/>
<keyword evidence="2" id="KW-1185">Reference proteome</keyword>